<reference evidence="2 3" key="1">
    <citation type="submission" date="2011-12" db="EMBL/GenBank/DDBJ databases">
        <title>Whole genome shotgun sequence of Gordonia effusa NBRC 100432.</title>
        <authorList>
            <person name="Yoshida I."/>
            <person name="Takarada H."/>
            <person name="Hosoyama A."/>
            <person name="Tsuchikane K."/>
            <person name="Katsumata H."/>
            <person name="Yamazaki S."/>
            <person name="Fujita N."/>
        </authorList>
    </citation>
    <scope>NUCLEOTIDE SEQUENCE [LARGE SCALE GENOMIC DNA]</scope>
    <source>
        <strain evidence="2 3">NBRC 100432</strain>
    </source>
</reference>
<dbReference type="InterPro" id="IPR029063">
    <property type="entry name" value="SAM-dependent_MTases_sf"/>
</dbReference>
<dbReference type="PANTHER" id="PTHR45036:SF1">
    <property type="entry name" value="METHYLTRANSFERASE LIKE 7A"/>
    <property type="match status" value="1"/>
</dbReference>
<dbReference type="EMBL" id="BAEH01000044">
    <property type="protein sequence ID" value="GAB18006.1"/>
    <property type="molecule type" value="Genomic_DNA"/>
</dbReference>
<dbReference type="InterPro" id="IPR013216">
    <property type="entry name" value="Methyltransf_11"/>
</dbReference>
<dbReference type="AlphaFoldDB" id="H0QYV5"/>
<dbReference type="GO" id="GO:0008757">
    <property type="term" value="F:S-adenosylmethionine-dependent methyltransferase activity"/>
    <property type="evidence" value="ECO:0007669"/>
    <property type="project" value="InterPro"/>
</dbReference>
<gene>
    <name evidence="2" type="ORF">GOEFS_044_00420</name>
</gene>
<dbReference type="PANTHER" id="PTHR45036">
    <property type="entry name" value="METHYLTRANSFERASE LIKE 7B"/>
    <property type="match status" value="1"/>
</dbReference>
<dbReference type="RefSeq" id="WP_007317343.1">
    <property type="nucleotide sequence ID" value="NZ_BAEH01000044.1"/>
</dbReference>
<proteinExistence type="predicted"/>
<organism evidence="2 3">
    <name type="scientific">Gordonia effusa NBRC 100432</name>
    <dbReference type="NCBI Taxonomy" id="1077974"/>
    <lineage>
        <taxon>Bacteria</taxon>
        <taxon>Bacillati</taxon>
        <taxon>Actinomycetota</taxon>
        <taxon>Actinomycetes</taxon>
        <taxon>Mycobacteriales</taxon>
        <taxon>Gordoniaceae</taxon>
        <taxon>Gordonia</taxon>
    </lineage>
</organism>
<protein>
    <submittedName>
        <fullName evidence="2">Putative methyltransferase</fullName>
    </submittedName>
</protein>
<dbReference type="InterPro" id="IPR052356">
    <property type="entry name" value="Thiol_S-MT"/>
</dbReference>
<dbReference type="GO" id="GO:0032259">
    <property type="term" value="P:methylation"/>
    <property type="evidence" value="ECO:0007669"/>
    <property type="project" value="UniProtKB-KW"/>
</dbReference>
<name>H0QYV5_9ACTN</name>
<sequence length="193" mass="20967">MPAMRKPRRRATAGLAGDVVEIGFGSGTNIDCYPPTVTAITAITAIEPSDTAWRMAVNRVADTSVPITRGGLDGQRLPFADNTFDSALSTYTMCTIADLPAAVAELRRVVKPGGTLHILEHGRAPDEKVRRWQRRLEPIQRRVGGGCHLTRDIPEILAAGGWQAVEVDRYYAEQTPRIFGALSVGVFRNDVVG</sequence>
<keyword evidence="2" id="KW-0808">Transferase</keyword>
<comment type="caution">
    <text evidence="2">The sequence shown here is derived from an EMBL/GenBank/DDBJ whole genome shotgun (WGS) entry which is preliminary data.</text>
</comment>
<dbReference type="STRING" id="1077974.GOEFS_044_00420"/>
<evidence type="ECO:0000313" key="2">
    <source>
        <dbReference type="EMBL" id="GAB18006.1"/>
    </source>
</evidence>
<dbReference type="Gene3D" id="3.40.50.150">
    <property type="entry name" value="Vaccinia Virus protein VP39"/>
    <property type="match status" value="1"/>
</dbReference>
<keyword evidence="3" id="KW-1185">Reference proteome</keyword>
<feature type="domain" description="Methyltransferase type 11" evidence="1">
    <location>
        <begin position="21"/>
        <end position="117"/>
    </location>
</feature>
<dbReference type="eggNOG" id="COG2226">
    <property type="taxonomic scope" value="Bacteria"/>
</dbReference>
<dbReference type="Proteomes" id="UP000035034">
    <property type="component" value="Unassembled WGS sequence"/>
</dbReference>
<dbReference type="SUPFAM" id="SSF53335">
    <property type="entry name" value="S-adenosyl-L-methionine-dependent methyltransferases"/>
    <property type="match status" value="1"/>
</dbReference>
<evidence type="ECO:0000313" key="3">
    <source>
        <dbReference type="Proteomes" id="UP000035034"/>
    </source>
</evidence>
<evidence type="ECO:0000259" key="1">
    <source>
        <dbReference type="Pfam" id="PF08241"/>
    </source>
</evidence>
<accession>H0QYV5</accession>
<dbReference type="Pfam" id="PF08241">
    <property type="entry name" value="Methyltransf_11"/>
    <property type="match status" value="1"/>
</dbReference>
<keyword evidence="2" id="KW-0489">Methyltransferase</keyword>